<comment type="similarity">
    <text evidence="1">Belongs to the ETF beta-subunit/FixA family.</text>
</comment>
<dbReference type="InterPro" id="IPR012255">
    <property type="entry name" value="ETF_b"/>
</dbReference>
<dbReference type="OrthoDB" id="9804960at2"/>
<evidence type="ECO:0000256" key="1">
    <source>
        <dbReference type="ARBA" id="ARBA00007557"/>
    </source>
</evidence>
<dbReference type="AlphaFoldDB" id="A0A0X3AS52"/>
<reference evidence="5 6" key="1">
    <citation type="submission" date="2016-01" db="EMBL/GenBank/DDBJ databases">
        <authorList>
            <person name="McClelland M."/>
            <person name="Jain A."/>
            <person name="Saraogi P."/>
            <person name="Mendelson R."/>
            <person name="Westerman R."/>
            <person name="SanMiguel P."/>
            <person name="Csonka L."/>
        </authorList>
    </citation>
    <scope>NUCLEOTIDE SEQUENCE [LARGE SCALE GENOMIC DNA]</scope>
    <source>
        <strain evidence="5 6">R-53146</strain>
    </source>
</reference>
<evidence type="ECO:0000313" key="5">
    <source>
        <dbReference type="EMBL" id="CVK16708.1"/>
    </source>
</evidence>
<evidence type="ECO:0000259" key="4">
    <source>
        <dbReference type="SMART" id="SM00893"/>
    </source>
</evidence>
<name>A0A0X3AS52_9FLAO</name>
<gene>
    <name evidence="5" type="ORF">Ga0061079_10998</name>
</gene>
<dbReference type="PIRSF" id="PIRSF000090">
    <property type="entry name" value="Beta-ETF"/>
    <property type="match status" value="1"/>
</dbReference>
<evidence type="ECO:0000313" key="6">
    <source>
        <dbReference type="Proteomes" id="UP000182761"/>
    </source>
</evidence>
<keyword evidence="2" id="KW-0813">Transport</keyword>
<dbReference type="PANTHER" id="PTHR21294:SF8">
    <property type="entry name" value="ELECTRON TRANSFER FLAVOPROTEIN SUBUNIT BETA"/>
    <property type="match status" value="1"/>
</dbReference>
<dbReference type="InterPro" id="IPR014730">
    <property type="entry name" value="ETF_a/b_N"/>
</dbReference>
<dbReference type="RefSeq" id="WP_055425895.1">
    <property type="nucleotide sequence ID" value="NZ_FCOR01000009.1"/>
</dbReference>
<evidence type="ECO:0000256" key="2">
    <source>
        <dbReference type="ARBA" id="ARBA00022448"/>
    </source>
</evidence>
<dbReference type="Proteomes" id="UP000182761">
    <property type="component" value="Unassembled WGS sequence"/>
</dbReference>
<accession>A0A0X3AS52</accession>
<sequence>MKILVAINCVPDTTSKINFTNNNKEFDKNGIQYIINPQDEYCLSKALYFQEKQGAEVSIITVGDISVEPVMRKALAIGANNAIRVNIQPTDSELVAKEIASVAKEGQYDLILLGKESIDYNGGLVPGLVAAELNCAFVNAVTGLNIDGKTIQVVREIDNGKETISIELPAVLAGQEGLVPENQLKIPNIRGIMTAKNKPFTVVEPKFFGNKVNVVEFEKPIIRSNVVWVDKDNLDELVRLLHEEAKVI</sequence>
<proteinExistence type="inferred from homology"/>
<organism evidence="5 6">
    <name type="scientific">Apibacter mensalis</name>
    <dbReference type="NCBI Taxonomy" id="1586267"/>
    <lineage>
        <taxon>Bacteria</taxon>
        <taxon>Pseudomonadati</taxon>
        <taxon>Bacteroidota</taxon>
        <taxon>Flavobacteriia</taxon>
        <taxon>Flavobacteriales</taxon>
        <taxon>Weeksellaceae</taxon>
        <taxon>Apibacter</taxon>
    </lineage>
</organism>
<dbReference type="InterPro" id="IPR014729">
    <property type="entry name" value="Rossmann-like_a/b/a_fold"/>
</dbReference>
<feature type="domain" description="Electron transfer flavoprotein alpha/beta-subunit N-terminal" evidence="4">
    <location>
        <begin position="23"/>
        <end position="212"/>
    </location>
</feature>
<dbReference type="EMBL" id="FCOR01000009">
    <property type="protein sequence ID" value="CVK16708.1"/>
    <property type="molecule type" value="Genomic_DNA"/>
</dbReference>
<protein>
    <submittedName>
        <fullName evidence="5">Electron transfer flavoprotein beta subunit</fullName>
    </submittedName>
</protein>
<keyword evidence="6" id="KW-1185">Reference proteome</keyword>
<dbReference type="SUPFAM" id="SSF52402">
    <property type="entry name" value="Adenine nucleotide alpha hydrolases-like"/>
    <property type="match status" value="1"/>
</dbReference>
<dbReference type="STRING" id="1586267.GCA_001418685_01571"/>
<dbReference type="PANTHER" id="PTHR21294">
    <property type="entry name" value="ELECTRON TRANSFER FLAVOPROTEIN BETA-SUBUNIT"/>
    <property type="match status" value="1"/>
</dbReference>
<dbReference type="SMART" id="SM00893">
    <property type="entry name" value="ETF"/>
    <property type="match status" value="1"/>
</dbReference>
<dbReference type="GO" id="GO:0009055">
    <property type="term" value="F:electron transfer activity"/>
    <property type="evidence" value="ECO:0007669"/>
    <property type="project" value="InterPro"/>
</dbReference>
<dbReference type="Gene3D" id="3.40.50.620">
    <property type="entry name" value="HUPs"/>
    <property type="match status" value="1"/>
</dbReference>
<evidence type="ECO:0000256" key="3">
    <source>
        <dbReference type="ARBA" id="ARBA00022982"/>
    </source>
</evidence>
<keyword evidence="3" id="KW-0249">Electron transport</keyword>
<dbReference type="Pfam" id="PF01012">
    <property type="entry name" value="ETF"/>
    <property type="match status" value="1"/>
</dbReference>